<comment type="subcellular location">
    <subcellularLocation>
        <location evidence="1">Membrane</location>
        <topology evidence="1">Single-pass type I membrane protein</topology>
    </subcellularLocation>
</comment>
<name>A0AAN9B9J6_9CAEN</name>
<evidence type="ECO:0000256" key="4">
    <source>
        <dbReference type="ARBA" id="ARBA00022614"/>
    </source>
</evidence>
<evidence type="ECO:0000256" key="1">
    <source>
        <dbReference type="ARBA" id="ARBA00004479"/>
    </source>
</evidence>
<dbReference type="SMART" id="SM00255">
    <property type="entry name" value="TIR"/>
    <property type="match status" value="1"/>
</dbReference>
<keyword evidence="5 13" id="KW-0812">Transmembrane</keyword>
<evidence type="ECO:0000259" key="14">
    <source>
        <dbReference type="PROSITE" id="PS50104"/>
    </source>
</evidence>
<organism evidence="15 16">
    <name type="scientific">Littorina saxatilis</name>
    <dbReference type="NCBI Taxonomy" id="31220"/>
    <lineage>
        <taxon>Eukaryota</taxon>
        <taxon>Metazoa</taxon>
        <taxon>Spiralia</taxon>
        <taxon>Lophotrochozoa</taxon>
        <taxon>Mollusca</taxon>
        <taxon>Gastropoda</taxon>
        <taxon>Caenogastropoda</taxon>
        <taxon>Littorinimorpha</taxon>
        <taxon>Littorinoidea</taxon>
        <taxon>Littorinidae</taxon>
        <taxon>Littorina</taxon>
    </lineage>
</organism>
<dbReference type="PANTHER" id="PTHR24365:SF530">
    <property type="entry name" value="MSTPROX-RELATED"/>
    <property type="match status" value="1"/>
</dbReference>
<dbReference type="InterPro" id="IPR000157">
    <property type="entry name" value="TIR_dom"/>
</dbReference>
<evidence type="ECO:0000313" key="16">
    <source>
        <dbReference type="Proteomes" id="UP001374579"/>
    </source>
</evidence>
<keyword evidence="12" id="KW-0325">Glycoprotein</keyword>
<dbReference type="AlphaFoldDB" id="A0AAN9B9J6"/>
<dbReference type="PANTHER" id="PTHR24365">
    <property type="entry name" value="TOLL-LIKE RECEPTOR"/>
    <property type="match status" value="1"/>
</dbReference>
<dbReference type="Pfam" id="PF13855">
    <property type="entry name" value="LRR_8"/>
    <property type="match status" value="3"/>
</dbReference>
<evidence type="ECO:0000256" key="12">
    <source>
        <dbReference type="ARBA" id="ARBA00023180"/>
    </source>
</evidence>
<evidence type="ECO:0000313" key="15">
    <source>
        <dbReference type="EMBL" id="KAK7101129.1"/>
    </source>
</evidence>
<evidence type="ECO:0000256" key="11">
    <source>
        <dbReference type="ARBA" id="ARBA00023170"/>
    </source>
</evidence>
<feature type="domain" description="TIR" evidence="14">
    <location>
        <begin position="527"/>
        <end position="665"/>
    </location>
</feature>
<keyword evidence="10 13" id="KW-0472">Membrane</keyword>
<dbReference type="Gene3D" id="3.40.50.10140">
    <property type="entry name" value="Toll/interleukin-1 receptor homology (TIR) domain"/>
    <property type="match status" value="1"/>
</dbReference>
<gene>
    <name evidence="15" type="ORF">V1264_023968</name>
</gene>
<evidence type="ECO:0000256" key="9">
    <source>
        <dbReference type="ARBA" id="ARBA00022989"/>
    </source>
</evidence>
<dbReference type="Pfam" id="PF01582">
    <property type="entry name" value="TIR"/>
    <property type="match status" value="1"/>
</dbReference>
<evidence type="ECO:0000256" key="7">
    <source>
        <dbReference type="ARBA" id="ARBA00022737"/>
    </source>
</evidence>
<dbReference type="GO" id="GO:0007165">
    <property type="term" value="P:signal transduction"/>
    <property type="evidence" value="ECO:0007669"/>
    <property type="project" value="InterPro"/>
</dbReference>
<sequence length="667" mass="76485">MCRCSNITQTADCSGNHGNLTFVPHLQGDFRTLNFSNNKLSEITDVNFFANASGEVRILDLYSNSLTCIVRGAFDRFRKLEKLLLGGNSLTWKGVAAVLSGVTSLLDLDLKCSSLTSIPKDALADVRMSRLRALDVGENNIKSLDLKELQPLRFLKYLYAWKNELENLKSARLPSLVAVKLKNNHLYEFPDTCKAGTDESLFPHLRNLEVEFNNIGNLDKPVCLPNVLSLTLRYNKILTFKTDMFSARRFPSLNSLNVAWVEGRVLALPRFTFNSSALTKLDFSHTNVNFSDRSTVDEDVFGGCNNLGDLILTKNDFSTVSLDRFQKLFQPIASTLKTLHLGECGFVHFSQQYFSRFARLQRLYLYGNGVVHIPDGAFDRMEQLLLLNLDSNRIAVVTEQTFSDDTRKRVVHFDLSGNPFMCTCHLLWFKRWLLQNPGHFTGGTKGYRCANLPHTHVQHFETSEQACLLGEDAAWFTIAISCLLLSFFLVFVVFFRFRWHMRLWFYESCRERSSGKRRKRTKEGSRFQYDAFVAYAKEDVAWIQRELLPVLEGEWGMRLCVHQRDFQLGKHIVDNIADCVNASERVILVFSPHFARSQWCQFELKFCQGNVMERDDVMVLVALRETESRDMTGAMMAVLQTTTYIEWDDDTEARTSFWGRLHLALSD</sequence>
<comment type="similarity">
    <text evidence="2">Belongs to the Toll-like receptor family.</text>
</comment>
<evidence type="ECO:0000256" key="2">
    <source>
        <dbReference type="ARBA" id="ARBA00009634"/>
    </source>
</evidence>
<keyword evidence="4" id="KW-0433">Leucine-rich repeat</keyword>
<dbReference type="InterPro" id="IPR000483">
    <property type="entry name" value="Cys-rich_flank_reg_C"/>
</dbReference>
<reference evidence="15 16" key="1">
    <citation type="submission" date="2024-02" db="EMBL/GenBank/DDBJ databases">
        <title>Chromosome-scale genome assembly of the rough periwinkle Littorina saxatilis.</title>
        <authorList>
            <person name="De Jode A."/>
            <person name="Faria R."/>
            <person name="Formenti G."/>
            <person name="Sims Y."/>
            <person name="Smith T.P."/>
            <person name="Tracey A."/>
            <person name="Wood J.M.D."/>
            <person name="Zagrodzka Z.B."/>
            <person name="Johannesson K."/>
            <person name="Butlin R.K."/>
            <person name="Leder E.H."/>
        </authorList>
    </citation>
    <scope>NUCLEOTIDE SEQUENCE [LARGE SCALE GENOMIC DNA]</scope>
    <source>
        <strain evidence="15">Snail1</strain>
        <tissue evidence="15">Muscle</tissue>
    </source>
</reference>
<evidence type="ECO:0000256" key="5">
    <source>
        <dbReference type="ARBA" id="ARBA00022692"/>
    </source>
</evidence>
<dbReference type="InterPro" id="IPR035897">
    <property type="entry name" value="Toll_tir_struct_dom_sf"/>
</dbReference>
<evidence type="ECO:0000256" key="3">
    <source>
        <dbReference type="ARBA" id="ARBA00022588"/>
    </source>
</evidence>
<evidence type="ECO:0000256" key="6">
    <source>
        <dbReference type="ARBA" id="ARBA00022729"/>
    </source>
</evidence>
<dbReference type="InterPro" id="IPR001611">
    <property type="entry name" value="Leu-rich_rpt"/>
</dbReference>
<accession>A0AAN9B9J6</accession>
<keyword evidence="6" id="KW-0732">Signal</keyword>
<dbReference type="EMBL" id="JBAMIC010000011">
    <property type="protein sequence ID" value="KAK7101129.1"/>
    <property type="molecule type" value="Genomic_DNA"/>
</dbReference>
<keyword evidence="16" id="KW-1185">Reference proteome</keyword>
<dbReference type="InterPro" id="IPR003591">
    <property type="entry name" value="Leu-rich_rpt_typical-subtyp"/>
</dbReference>
<dbReference type="SUPFAM" id="SSF52200">
    <property type="entry name" value="Toll/Interleukin receptor TIR domain"/>
    <property type="match status" value="1"/>
</dbReference>
<protein>
    <recommendedName>
        <fullName evidence="14">TIR domain-containing protein</fullName>
    </recommendedName>
</protein>
<dbReference type="GO" id="GO:0005886">
    <property type="term" value="C:plasma membrane"/>
    <property type="evidence" value="ECO:0007669"/>
    <property type="project" value="TreeGrafter"/>
</dbReference>
<dbReference type="SMART" id="SM00082">
    <property type="entry name" value="LRRCT"/>
    <property type="match status" value="1"/>
</dbReference>
<proteinExistence type="inferred from homology"/>
<dbReference type="GO" id="GO:0038023">
    <property type="term" value="F:signaling receptor activity"/>
    <property type="evidence" value="ECO:0007669"/>
    <property type="project" value="TreeGrafter"/>
</dbReference>
<dbReference type="FunFam" id="3.40.50.10140:FF:000001">
    <property type="entry name" value="Toll-like receptor 2"/>
    <property type="match status" value="1"/>
</dbReference>
<dbReference type="SMART" id="SM00369">
    <property type="entry name" value="LRR_TYP"/>
    <property type="match status" value="7"/>
</dbReference>
<feature type="transmembrane region" description="Helical" evidence="13">
    <location>
        <begin position="473"/>
        <end position="495"/>
    </location>
</feature>
<keyword evidence="8" id="KW-0391">Immunity</keyword>
<evidence type="ECO:0000256" key="13">
    <source>
        <dbReference type="SAM" id="Phobius"/>
    </source>
</evidence>
<dbReference type="SUPFAM" id="SSF52058">
    <property type="entry name" value="L domain-like"/>
    <property type="match status" value="2"/>
</dbReference>
<dbReference type="InterPro" id="IPR032675">
    <property type="entry name" value="LRR_dom_sf"/>
</dbReference>
<evidence type="ECO:0000256" key="10">
    <source>
        <dbReference type="ARBA" id="ARBA00023136"/>
    </source>
</evidence>
<keyword evidence="3" id="KW-0399">Innate immunity</keyword>
<keyword evidence="11" id="KW-0675">Receptor</keyword>
<evidence type="ECO:0000256" key="8">
    <source>
        <dbReference type="ARBA" id="ARBA00022859"/>
    </source>
</evidence>
<dbReference type="Proteomes" id="UP001374579">
    <property type="component" value="Unassembled WGS sequence"/>
</dbReference>
<comment type="caution">
    <text evidence="15">The sequence shown here is derived from an EMBL/GenBank/DDBJ whole genome shotgun (WGS) entry which is preliminary data.</text>
</comment>
<dbReference type="PROSITE" id="PS50104">
    <property type="entry name" value="TIR"/>
    <property type="match status" value="1"/>
</dbReference>
<dbReference type="Gene3D" id="3.80.10.10">
    <property type="entry name" value="Ribonuclease Inhibitor"/>
    <property type="match status" value="2"/>
</dbReference>
<keyword evidence="7" id="KW-0677">Repeat</keyword>
<keyword evidence="9 13" id="KW-1133">Transmembrane helix</keyword>
<dbReference type="GO" id="GO:0045087">
    <property type="term" value="P:innate immune response"/>
    <property type="evidence" value="ECO:0007669"/>
    <property type="project" value="UniProtKB-KW"/>
</dbReference>